<dbReference type="Gene3D" id="1.10.10.10">
    <property type="entry name" value="Winged helix-like DNA-binding domain superfamily/Winged helix DNA-binding domain"/>
    <property type="match status" value="1"/>
</dbReference>
<evidence type="ECO:0000313" key="5">
    <source>
        <dbReference type="EMBL" id="MBL0407225.1"/>
    </source>
</evidence>
<evidence type="ECO:0000313" key="6">
    <source>
        <dbReference type="Proteomes" id="UP000605848"/>
    </source>
</evidence>
<reference evidence="5" key="1">
    <citation type="submission" date="2021-01" db="EMBL/GenBank/DDBJ databases">
        <title>Microvirga sp.</title>
        <authorList>
            <person name="Kim M.K."/>
        </authorList>
    </citation>
    <scope>NUCLEOTIDE SEQUENCE</scope>
    <source>
        <strain evidence="5">5420S-16</strain>
    </source>
</reference>
<proteinExistence type="predicted"/>
<evidence type="ECO:0000256" key="1">
    <source>
        <dbReference type="ARBA" id="ARBA00023015"/>
    </source>
</evidence>
<dbReference type="Proteomes" id="UP000605848">
    <property type="component" value="Unassembled WGS sequence"/>
</dbReference>
<dbReference type="SUPFAM" id="SSF55718">
    <property type="entry name" value="SCP-like"/>
    <property type="match status" value="1"/>
</dbReference>
<evidence type="ECO:0000259" key="4">
    <source>
        <dbReference type="PROSITE" id="PS51118"/>
    </source>
</evidence>
<dbReference type="GO" id="GO:0006355">
    <property type="term" value="P:regulation of DNA-templated transcription"/>
    <property type="evidence" value="ECO:0007669"/>
    <property type="project" value="UniProtKB-ARBA"/>
</dbReference>
<dbReference type="PROSITE" id="PS51118">
    <property type="entry name" value="HTH_HXLR"/>
    <property type="match status" value="1"/>
</dbReference>
<dbReference type="InterPro" id="IPR036388">
    <property type="entry name" value="WH-like_DNA-bd_sf"/>
</dbReference>
<dbReference type="RefSeq" id="WP_202064216.1">
    <property type="nucleotide sequence ID" value="NZ_JAEQMY010000069.1"/>
</dbReference>
<dbReference type="GO" id="GO:0003677">
    <property type="term" value="F:DNA binding"/>
    <property type="evidence" value="ECO:0007669"/>
    <property type="project" value="UniProtKB-KW"/>
</dbReference>
<keyword evidence="6" id="KW-1185">Reference proteome</keyword>
<dbReference type="InterPro" id="IPR002577">
    <property type="entry name" value="HTH_HxlR"/>
</dbReference>
<keyword evidence="2" id="KW-0238">DNA-binding</keyword>
<protein>
    <submittedName>
        <fullName evidence="5">Helix-turn-helix transcriptional regulator</fullName>
    </submittedName>
</protein>
<dbReference type="SUPFAM" id="SSF46785">
    <property type="entry name" value="Winged helix' DNA-binding domain"/>
    <property type="match status" value="1"/>
</dbReference>
<organism evidence="5 6">
    <name type="scientific">Microvirga aerilata</name>
    <dbReference type="NCBI Taxonomy" id="670292"/>
    <lineage>
        <taxon>Bacteria</taxon>
        <taxon>Pseudomonadati</taxon>
        <taxon>Pseudomonadota</taxon>
        <taxon>Alphaproteobacteria</taxon>
        <taxon>Hyphomicrobiales</taxon>
        <taxon>Methylobacteriaceae</taxon>
        <taxon>Microvirga</taxon>
    </lineage>
</organism>
<sequence length="223" mass="25337">MRYGQFCPIAKAAEILAERWMPLVIHELLAGSTHFSDIHRGVPLMSPTLLSHRLKELEQAGLVQSQPLGGKRREWRLTEAGQALGPVIHQMGEWGVQYAQDPLDESDLDSRVLMWNMRRRVDPTTFPDERVTVEFDFTDMPSSRRHWWLISNRGEVDLCPTDPGYPVDVYLTTDVRTMVMVWFGKLNFDRAVAGGRIELLGNASICMRLGGWLLLSPLALHSV</sequence>
<name>A0A936ZJN7_9HYPH</name>
<dbReference type="InterPro" id="IPR036527">
    <property type="entry name" value="SCP2_sterol-bd_dom_sf"/>
</dbReference>
<dbReference type="InterPro" id="IPR011991">
    <property type="entry name" value="ArsR-like_HTH"/>
</dbReference>
<keyword evidence="3" id="KW-0804">Transcription</keyword>
<dbReference type="AlphaFoldDB" id="A0A936ZJN7"/>
<dbReference type="Pfam" id="PF01638">
    <property type="entry name" value="HxlR"/>
    <property type="match status" value="1"/>
</dbReference>
<accession>A0A936ZJN7</accession>
<dbReference type="InterPro" id="IPR036390">
    <property type="entry name" value="WH_DNA-bd_sf"/>
</dbReference>
<dbReference type="PANTHER" id="PTHR33204:SF18">
    <property type="entry name" value="TRANSCRIPTIONAL REGULATORY PROTEIN"/>
    <property type="match status" value="1"/>
</dbReference>
<evidence type="ECO:0000256" key="3">
    <source>
        <dbReference type="ARBA" id="ARBA00023163"/>
    </source>
</evidence>
<dbReference type="CDD" id="cd00090">
    <property type="entry name" value="HTH_ARSR"/>
    <property type="match status" value="1"/>
</dbReference>
<gene>
    <name evidence="5" type="ORF">JKG68_25170</name>
</gene>
<dbReference type="Gene3D" id="3.30.1050.10">
    <property type="entry name" value="SCP2 sterol-binding domain"/>
    <property type="match status" value="1"/>
</dbReference>
<dbReference type="EMBL" id="JAEQMY010000069">
    <property type="protein sequence ID" value="MBL0407225.1"/>
    <property type="molecule type" value="Genomic_DNA"/>
</dbReference>
<keyword evidence="1" id="KW-0805">Transcription regulation</keyword>
<evidence type="ECO:0000256" key="2">
    <source>
        <dbReference type="ARBA" id="ARBA00023125"/>
    </source>
</evidence>
<dbReference type="PANTHER" id="PTHR33204">
    <property type="entry name" value="TRANSCRIPTIONAL REGULATOR, MARR FAMILY"/>
    <property type="match status" value="1"/>
</dbReference>
<feature type="domain" description="HTH hxlR-type" evidence="4">
    <location>
        <begin position="7"/>
        <end position="103"/>
    </location>
</feature>
<comment type="caution">
    <text evidence="5">The sequence shown here is derived from an EMBL/GenBank/DDBJ whole genome shotgun (WGS) entry which is preliminary data.</text>
</comment>